<dbReference type="GO" id="GO:0003700">
    <property type="term" value="F:DNA-binding transcription factor activity"/>
    <property type="evidence" value="ECO:0007669"/>
    <property type="project" value="InterPro"/>
</dbReference>
<evidence type="ECO:0000313" key="6">
    <source>
        <dbReference type="EMBL" id="GJN65174.1"/>
    </source>
</evidence>
<dbReference type="SUPFAM" id="SSF46955">
    <property type="entry name" value="Putative DNA-binding domain"/>
    <property type="match status" value="1"/>
</dbReference>
<dbReference type="Proteomes" id="UP001055185">
    <property type="component" value="Unassembled WGS sequence"/>
</dbReference>
<protein>
    <recommendedName>
        <fullName evidence="5">HTH merR-type domain-containing protein</fullName>
    </recommendedName>
</protein>
<keyword evidence="7" id="KW-1185">Reference proteome</keyword>
<organism evidence="6 7">
    <name type="scientific">Faecalibacterium gallinarum</name>
    <dbReference type="NCBI Taxonomy" id="2903556"/>
    <lineage>
        <taxon>Bacteria</taxon>
        <taxon>Bacillati</taxon>
        <taxon>Bacillota</taxon>
        <taxon>Clostridia</taxon>
        <taxon>Eubacteriales</taxon>
        <taxon>Oscillospiraceae</taxon>
        <taxon>Faecalibacterium</taxon>
    </lineage>
</organism>
<gene>
    <name evidence="6" type="ORF">JCM17207_17990</name>
</gene>
<evidence type="ECO:0000256" key="2">
    <source>
        <dbReference type="ARBA" id="ARBA00023015"/>
    </source>
</evidence>
<evidence type="ECO:0000256" key="1">
    <source>
        <dbReference type="ARBA" id="ARBA00022491"/>
    </source>
</evidence>
<dbReference type="PROSITE" id="PS50937">
    <property type="entry name" value="HTH_MERR_2"/>
    <property type="match status" value="1"/>
</dbReference>
<keyword evidence="4" id="KW-0804">Transcription</keyword>
<keyword evidence="3" id="KW-0238">DNA-binding</keyword>
<dbReference type="SMART" id="SM00422">
    <property type="entry name" value="HTH_MERR"/>
    <property type="match status" value="1"/>
</dbReference>
<keyword evidence="2" id="KW-0805">Transcription regulation</keyword>
<dbReference type="RefSeq" id="WP_238317424.1">
    <property type="nucleotide sequence ID" value="NZ_BQKV01000066.1"/>
</dbReference>
<accession>A0AA37MYP6</accession>
<dbReference type="InterPro" id="IPR009061">
    <property type="entry name" value="DNA-bd_dom_put_sf"/>
</dbReference>
<evidence type="ECO:0000256" key="3">
    <source>
        <dbReference type="ARBA" id="ARBA00023125"/>
    </source>
</evidence>
<dbReference type="Pfam" id="PF13411">
    <property type="entry name" value="MerR_1"/>
    <property type="match status" value="1"/>
</dbReference>
<dbReference type="PANTHER" id="PTHR30204:SF69">
    <property type="entry name" value="MERR-FAMILY TRANSCRIPTIONAL REGULATOR"/>
    <property type="match status" value="1"/>
</dbReference>
<keyword evidence="1" id="KW-0678">Repressor</keyword>
<dbReference type="GO" id="GO:0003677">
    <property type="term" value="F:DNA binding"/>
    <property type="evidence" value="ECO:0007669"/>
    <property type="project" value="UniProtKB-KW"/>
</dbReference>
<dbReference type="InterPro" id="IPR047057">
    <property type="entry name" value="MerR_fam"/>
</dbReference>
<evidence type="ECO:0000256" key="4">
    <source>
        <dbReference type="ARBA" id="ARBA00023163"/>
    </source>
</evidence>
<comment type="caution">
    <text evidence="6">The sequence shown here is derived from an EMBL/GenBank/DDBJ whole genome shotgun (WGS) entry which is preliminary data.</text>
</comment>
<sequence>MNYTIHEMARLLGVAPHTLRYYEKIGIIRPWTDKTNGYRYYSVVDTRRFNLCRALRAAGFSLEDCRVLLSDPQGAESAALLQKQAEELSKQAILAQLTARQLRHMQEVFGRVEENVGQIWQEHLPDAWRLTIAEGETPLKDPQKEQEKQQWLEYLPIVRWVSRIPHETFCRYGQGRVEYAPGLMISAEDAGALSIPQTPQVEFVPGGEYACTIWRQVGRGPFDWDSLREPLAWLRQQKISAFGEGYSTILASRVNEAGRVENYHFLGVRILK</sequence>
<dbReference type="EMBL" id="BQKV01000066">
    <property type="protein sequence ID" value="GJN65174.1"/>
    <property type="molecule type" value="Genomic_DNA"/>
</dbReference>
<dbReference type="AlphaFoldDB" id="A0AA37MYP6"/>
<name>A0AA37MYP6_9FIRM</name>
<dbReference type="InterPro" id="IPR000551">
    <property type="entry name" value="MerR-type_HTH_dom"/>
</dbReference>
<feature type="domain" description="HTH merR-type" evidence="5">
    <location>
        <begin position="2"/>
        <end position="71"/>
    </location>
</feature>
<evidence type="ECO:0000259" key="5">
    <source>
        <dbReference type="PROSITE" id="PS50937"/>
    </source>
</evidence>
<reference evidence="6" key="1">
    <citation type="journal article" date="2022" name="Int. J. Syst. Evol. Microbiol.">
        <title>Genome-based, phenotypic and chemotaxonomic classification of Faecalibacterium strains: proposal of three novel species Faecalibacterium duncaniae sp. nov., Faecalibacterium hattorii sp. nov. and Faecalibacterium gallinarum sp. nov. .</title>
        <authorList>
            <person name="Sakamoto M."/>
            <person name="Sakurai N."/>
            <person name="Tanno H."/>
            <person name="Iino T."/>
            <person name="Ohkuma M."/>
            <person name="Endo A."/>
        </authorList>
    </citation>
    <scope>NUCLEOTIDE SEQUENCE</scope>
    <source>
        <strain evidence="6">JCM 17207</strain>
    </source>
</reference>
<evidence type="ECO:0000313" key="7">
    <source>
        <dbReference type="Proteomes" id="UP001055185"/>
    </source>
</evidence>
<proteinExistence type="predicted"/>
<dbReference type="PANTHER" id="PTHR30204">
    <property type="entry name" value="REDOX-CYCLING DRUG-SENSING TRANSCRIPTIONAL ACTIVATOR SOXR"/>
    <property type="match status" value="1"/>
</dbReference>
<dbReference type="Gene3D" id="1.10.1660.10">
    <property type="match status" value="1"/>
</dbReference>